<feature type="transmembrane region" description="Helical" evidence="1">
    <location>
        <begin position="53"/>
        <end position="70"/>
    </location>
</feature>
<organism evidence="2 3">
    <name type="scientific">Luteimonas terrae</name>
    <dbReference type="NCBI Taxonomy" id="1530191"/>
    <lineage>
        <taxon>Bacteria</taxon>
        <taxon>Pseudomonadati</taxon>
        <taxon>Pseudomonadota</taxon>
        <taxon>Gammaproteobacteria</taxon>
        <taxon>Lysobacterales</taxon>
        <taxon>Lysobacteraceae</taxon>
        <taxon>Luteimonas</taxon>
    </lineage>
</organism>
<dbReference type="EMBL" id="SMTG01000004">
    <property type="protein sequence ID" value="TDK31010.1"/>
    <property type="molecule type" value="Genomic_DNA"/>
</dbReference>
<reference evidence="2 3" key="1">
    <citation type="submission" date="2019-03" db="EMBL/GenBank/DDBJ databases">
        <title>Luteimonas zhaokaii sp.nov., isolated from the rectal contents of Plateau pika in Yushu, Qinghai Province, China.</title>
        <authorList>
            <person name="Zhang G."/>
        </authorList>
    </citation>
    <scope>NUCLEOTIDE SEQUENCE [LARGE SCALE GENOMIC DNA]</scope>
    <source>
        <strain evidence="2 3">THG-MD21</strain>
    </source>
</reference>
<evidence type="ECO:0000313" key="3">
    <source>
        <dbReference type="Proteomes" id="UP000295543"/>
    </source>
</evidence>
<proteinExistence type="predicted"/>
<dbReference type="OrthoDB" id="5987069at2"/>
<dbReference type="AlphaFoldDB" id="A0A4R5U930"/>
<protein>
    <submittedName>
        <fullName evidence="2">Uncharacterized protein</fullName>
    </submittedName>
</protein>
<sequence>MSLLWVRLANDTMLLLVAFLLLVALPAHAFVVGFGHRHAATPGAVDTALLKRGAVWLLSAVLAIGVTQALQV</sequence>
<dbReference type="Proteomes" id="UP000295543">
    <property type="component" value="Unassembled WGS sequence"/>
</dbReference>
<evidence type="ECO:0000313" key="2">
    <source>
        <dbReference type="EMBL" id="TDK31010.1"/>
    </source>
</evidence>
<keyword evidence="1" id="KW-1133">Transmembrane helix</keyword>
<keyword evidence="3" id="KW-1185">Reference proteome</keyword>
<keyword evidence="1" id="KW-0812">Transmembrane</keyword>
<name>A0A4R5U930_9GAMM</name>
<comment type="caution">
    <text evidence="2">The sequence shown here is derived from an EMBL/GenBank/DDBJ whole genome shotgun (WGS) entry which is preliminary data.</text>
</comment>
<evidence type="ECO:0000256" key="1">
    <source>
        <dbReference type="SAM" id="Phobius"/>
    </source>
</evidence>
<keyword evidence="1" id="KW-0472">Membrane</keyword>
<accession>A0A4R5U930</accession>
<gene>
    <name evidence="2" type="ORF">E2F49_11805</name>
</gene>